<protein>
    <submittedName>
        <fullName evidence="1">Uncharacterized protein</fullName>
    </submittedName>
</protein>
<evidence type="ECO:0000313" key="1">
    <source>
        <dbReference type="EMBL" id="KAG7372811.1"/>
    </source>
</evidence>
<proteinExistence type="predicted"/>
<comment type="caution">
    <text evidence="1">The sequence shown here is derived from an EMBL/GenBank/DDBJ whole genome shotgun (WGS) entry which is preliminary data.</text>
</comment>
<name>A0A9K3M654_9STRA</name>
<dbReference type="Proteomes" id="UP000693970">
    <property type="component" value="Unassembled WGS sequence"/>
</dbReference>
<keyword evidence="2" id="KW-1185">Reference proteome</keyword>
<evidence type="ECO:0000313" key="2">
    <source>
        <dbReference type="Proteomes" id="UP000693970"/>
    </source>
</evidence>
<organism evidence="1 2">
    <name type="scientific">Nitzschia inconspicua</name>
    <dbReference type="NCBI Taxonomy" id="303405"/>
    <lineage>
        <taxon>Eukaryota</taxon>
        <taxon>Sar</taxon>
        <taxon>Stramenopiles</taxon>
        <taxon>Ochrophyta</taxon>
        <taxon>Bacillariophyta</taxon>
        <taxon>Bacillariophyceae</taxon>
        <taxon>Bacillariophycidae</taxon>
        <taxon>Bacillariales</taxon>
        <taxon>Bacillariaceae</taxon>
        <taxon>Nitzschia</taxon>
    </lineage>
</organism>
<dbReference type="EMBL" id="JAGRRH010000002">
    <property type="protein sequence ID" value="KAG7372811.1"/>
    <property type="molecule type" value="Genomic_DNA"/>
</dbReference>
<reference evidence="1" key="2">
    <citation type="submission" date="2021-04" db="EMBL/GenBank/DDBJ databases">
        <authorList>
            <person name="Podell S."/>
        </authorList>
    </citation>
    <scope>NUCLEOTIDE SEQUENCE</scope>
    <source>
        <strain evidence="1">Hildebrandi</strain>
    </source>
</reference>
<accession>A0A9K3M654</accession>
<dbReference type="AlphaFoldDB" id="A0A9K3M654"/>
<sequence>MMSFCTVLGRSNDETDGCRKRSVTKIDGCGYESDSSLQHVPSPLTLHNNFMEMPLFPEDLKNRVLAETFAHSFSSSRAKQMKSFMDHMNYVRREKRQGFIKEALSVYINEKKLDKTDFDAVGETKHSAAMLSRNRFVVAQKSGENEIDDDGNFVSRNRFVVAQKSGENGIDDDGNPKKLQISNLSKTSKAWDDFPQSSVDVLKISDALDSCGPGISLKRTWVSAGNNTIPPGWYVREYRCYNKTCNARILVWAPTNDLSSAPAYSIIHGVREHKAHQPIDWLGWYTYRCGKNPKSAEWDTAKYPKKPGLPHLIELAVIEVLRVTPNIGPVDAARAIRDRSKMKKEKKKTMTTSTVSTTSLSAGTICWKPTRSSGPKWIRELARHLQQTGVLTGLGWNSHEPETNLIVLDSEEVPSNDRWKELHGASDRVHKTGKDPRGRNVVFSSIALLANAVWCENVGWEVCGCVDGTHGITNSPYKLITLGFCSFSQKKGRRQFHPLVYVWGEGEREIVALHGFLNFKIAIHSLFGINEVCFKGGMVSDATAVFTKSVKSAFPGTIPMSCYPHIIRKFKMDGRKGNGSYAAKRKEQKTGPWFSQEAEPAIMKCSLCRTKEQMQEMWRLTKETWQRDGEGAMAETFAKTYIQDEDFSNWNYTASGLHGCVPCNNPMERHNLQIKGTVDFSGLVPNRMDMLTCLTQGFVKLVFEGSKKHCCPEWGLPVLDYDRAANDDAFMKFQSLLDPKMDV</sequence>
<gene>
    <name evidence="1" type="ORF">IV203_033535</name>
</gene>
<reference evidence="1" key="1">
    <citation type="journal article" date="2021" name="Sci. Rep.">
        <title>Diploid genomic architecture of Nitzschia inconspicua, an elite biomass production diatom.</title>
        <authorList>
            <person name="Oliver A."/>
            <person name="Podell S."/>
            <person name="Pinowska A."/>
            <person name="Traller J.C."/>
            <person name="Smith S.R."/>
            <person name="McClure R."/>
            <person name="Beliaev A."/>
            <person name="Bohutskyi P."/>
            <person name="Hill E.A."/>
            <person name="Rabines A."/>
            <person name="Zheng H."/>
            <person name="Allen L.Z."/>
            <person name="Kuo A."/>
            <person name="Grigoriev I.V."/>
            <person name="Allen A.E."/>
            <person name="Hazlebeck D."/>
            <person name="Allen E.E."/>
        </authorList>
    </citation>
    <scope>NUCLEOTIDE SEQUENCE</scope>
    <source>
        <strain evidence="1">Hildebrandi</strain>
    </source>
</reference>